<dbReference type="Gene3D" id="3.10.180.10">
    <property type="entry name" value="2,3-Dihydroxybiphenyl 1,2-Dioxygenase, domain 1"/>
    <property type="match status" value="1"/>
</dbReference>
<dbReference type="AlphaFoldDB" id="A0A919RPV3"/>
<feature type="domain" description="VOC" evidence="1">
    <location>
        <begin position="32"/>
        <end position="140"/>
    </location>
</feature>
<dbReference type="CDD" id="cd06587">
    <property type="entry name" value="VOC"/>
    <property type="match status" value="1"/>
</dbReference>
<protein>
    <recommendedName>
        <fullName evidence="1">VOC domain-containing protein</fullName>
    </recommendedName>
</protein>
<evidence type="ECO:0000313" key="2">
    <source>
        <dbReference type="EMBL" id="GII96830.1"/>
    </source>
</evidence>
<evidence type="ECO:0000313" key="3">
    <source>
        <dbReference type="Proteomes" id="UP000606172"/>
    </source>
</evidence>
<reference evidence="2" key="1">
    <citation type="submission" date="2021-01" db="EMBL/GenBank/DDBJ databases">
        <title>Whole genome shotgun sequence of Sinosporangium siamense NBRC 109515.</title>
        <authorList>
            <person name="Komaki H."/>
            <person name="Tamura T."/>
        </authorList>
    </citation>
    <scope>NUCLEOTIDE SEQUENCE</scope>
    <source>
        <strain evidence="2">NBRC 109515</strain>
    </source>
</reference>
<sequence>MAPMGQTRPAFYLDRESCRRGQFKHVEDDMAQDLFVGIPVTEYAAALPWYEQLFGVQPSFLPNDIEAVWEVAEHRYIYIVQEPERAGNALVLLFVDDLDERVAKISRRGIEPARREPYDGGVTKVIYRDAEGNEISFGGVSG</sequence>
<proteinExistence type="predicted"/>
<dbReference type="PROSITE" id="PS51819">
    <property type="entry name" value="VOC"/>
    <property type="match status" value="1"/>
</dbReference>
<accession>A0A919RPV3</accession>
<dbReference type="InterPro" id="IPR029068">
    <property type="entry name" value="Glyas_Bleomycin-R_OHBP_Dase"/>
</dbReference>
<dbReference type="InterPro" id="IPR037523">
    <property type="entry name" value="VOC_core"/>
</dbReference>
<comment type="caution">
    <text evidence="2">The sequence shown here is derived from an EMBL/GenBank/DDBJ whole genome shotgun (WGS) entry which is preliminary data.</text>
</comment>
<dbReference type="SUPFAM" id="SSF54593">
    <property type="entry name" value="Glyoxalase/Bleomycin resistance protein/Dihydroxybiphenyl dioxygenase"/>
    <property type="match status" value="1"/>
</dbReference>
<keyword evidence="3" id="KW-1185">Reference proteome</keyword>
<name>A0A919RPV3_9ACTN</name>
<gene>
    <name evidence="2" type="ORF">Ssi02_70610</name>
</gene>
<evidence type="ECO:0000259" key="1">
    <source>
        <dbReference type="PROSITE" id="PS51819"/>
    </source>
</evidence>
<organism evidence="2 3">
    <name type="scientific">Sinosporangium siamense</name>
    <dbReference type="NCBI Taxonomy" id="1367973"/>
    <lineage>
        <taxon>Bacteria</taxon>
        <taxon>Bacillati</taxon>
        <taxon>Actinomycetota</taxon>
        <taxon>Actinomycetes</taxon>
        <taxon>Streptosporangiales</taxon>
        <taxon>Streptosporangiaceae</taxon>
        <taxon>Sinosporangium</taxon>
    </lineage>
</organism>
<dbReference type="Proteomes" id="UP000606172">
    <property type="component" value="Unassembled WGS sequence"/>
</dbReference>
<dbReference type="InterPro" id="IPR004360">
    <property type="entry name" value="Glyas_Fos-R_dOase_dom"/>
</dbReference>
<dbReference type="Pfam" id="PF00903">
    <property type="entry name" value="Glyoxalase"/>
    <property type="match status" value="1"/>
</dbReference>
<dbReference type="EMBL" id="BOOW01000050">
    <property type="protein sequence ID" value="GII96830.1"/>
    <property type="molecule type" value="Genomic_DNA"/>
</dbReference>